<organism evidence="1">
    <name type="scientific">marine metagenome</name>
    <dbReference type="NCBI Taxonomy" id="408172"/>
    <lineage>
        <taxon>unclassified sequences</taxon>
        <taxon>metagenomes</taxon>
        <taxon>ecological metagenomes</taxon>
    </lineage>
</organism>
<protein>
    <submittedName>
        <fullName evidence="1">Uncharacterized protein</fullName>
    </submittedName>
</protein>
<dbReference type="AlphaFoldDB" id="A0A382UGS3"/>
<sequence>MYGYFRDDFAIMLGQFIGYYIYIR</sequence>
<gene>
    <name evidence="1" type="ORF">METZ01_LOCUS386166</name>
</gene>
<accession>A0A382UGS3</accession>
<evidence type="ECO:0000313" key="1">
    <source>
        <dbReference type="EMBL" id="SVD33312.1"/>
    </source>
</evidence>
<reference evidence="1" key="1">
    <citation type="submission" date="2018-05" db="EMBL/GenBank/DDBJ databases">
        <authorList>
            <person name="Lanie J.A."/>
            <person name="Ng W.-L."/>
            <person name="Kazmierczak K.M."/>
            <person name="Andrzejewski T.M."/>
            <person name="Davidsen T.M."/>
            <person name="Wayne K.J."/>
            <person name="Tettelin H."/>
            <person name="Glass J.I."/>
            <person name="Rusch D."/>
            <person name="Podicherti R."/>
            <person name="Tsui H.-C.T."/>
            <person name="Winkler M.E."/>
        </authorList>
    </citation>
    <scope>NUCLEOTIDE SEQUENCE</scope>
</reference>
<name>A0A382UGS3_9ZZZZ</name>
<feature type="non-terminal residue" evidence="1">
    <location>
        <position position="24"/>
    </location>
</feature>
<proteinExistence type="predicted"/>
<dbReference type="EMBL" id="UINC01144042">
    <property type="protein sequence ID" value="SVD33312.1"/>
    <property type="molecule type" value="Genomic_DNA"/>
</dbReference>